<evidence type="ECO:0000256" key="3">
    <source>
        <dbReference type="ARBA" id="ARBA00004947"/>
    </source>
</evidence>
<dbReference type="CDD" id="cd05247">
    <property type="entry name" value="UDP_G4E_1_SDR_e"/>
    <property type="match status" value="1"/>
</dbReference>
<dbReference type="InterPro" id="IPR016040">
    <property type="entry name" value="NAD(P)-bd_dom"/>
</dbReference>
<dbReference type="RefSeq" id="WP_048694283.1">
    <property type="nucleotide sequence ID" value="NZ_KQ130499.1"/>
</dbReference>
<dbReference type="Proteomes" id="UP000037600">
    <property type="component" value="Unassembled WGS sequence"/>
</dbReference>
<dbReference type="NCBIfam" id="NF007956">
    <property type="entry name" value="PRK10675.1"/>
    <property type="match status" value="1"/>
</dbReference>
<organism evidence="11 12">
    <name type="scientific">Catenovulum maritimum</name>
    <dbReference type="NCBI Taxonomy" id="1513271"/>
    <lineage>
        <taxon>Bacteria</taxon>
        <taxon>Pseudomonadati</taxon>
        <taxon>Pseudomonadota</taxon>
        <taxon>Gammaproteobacteria</taxon>
        <taxon>Alteromonadales</taxon>
        <taxon>Alteromonadaceae</taxon>
        <taxon>Catenovulum</taxon>
    </lineage>
</organism>
<dbReference type="NCBIfam" id="TIGR01179">
    <property type="entry name" value="galE"/>
    <property type="match status" value="1"/>
</dbReference>
<dbReference type="Gene3D" id="3.90.25.10">
    <property type="entry name" value="UDP-galactose 4-epimerase, domain 1"/>
    <property type="match status" value="1"/>
</dbReference>
<evidence type="ECO:0000256" key="1">
    <source>
        <dbReference type="ARBA" id="ARBA00000083"/>
    </source>
</evidence>
<reference evidence="11 12" key="1">
    <citation type="submission" date="2015-04" db="EMBL/GenBank/DDBJ databases">
        <title>Draft Genome Sequence of the Novel Agar-Digesting Marine Bacterium Q1.</title>
        <authorList>
            <person name="Li Y."/>
            <person name="Li D."/>
            <person name="Chen G."/>
            <person name="Du Z."/>
        </authorList>
    </citation>
    <scope>NUCLEOTIDE SEQUENCE [LARGE SCALE GENOMIC DNA]</scope>
    <source>
        <strain evidence="11 12">Q1</strain>
    </source>
</reference>
<dbReference type="PANTHER" id="PTHR43725">
    <property type="entry name" value="UDP-GLUCOSE 4-EPIMERASE"/>
    <property type="match status" value="1"/>
</dbReference>
<evidence type="ECO:0000256" key="8">
    <source>
        <dbReference type="ARBA" id="ARBA00023235"/>
    </source>
</evidence>
<dbReference type="PATRIC" id="fig|1513271.3.peg.3104"/>
<evidence type="ECO:0000256" key="2">
    <source>
        <dbReference type="ARBA" id="ARBA00001911"/>
    </source>
</evidence>
<dbReference type="EMBL" id="LAZL01000027">
    <property type="protein sequence ID" value="KMT64314.1"/>
    <property type="molecule type" value="Genomic_DNA"/>
</dbReference>
<sequence length="340" mass="37426">MSATILVTGGAGYIGSHTVLELLNQDDQVIVFDNLSNSSEESLKRVEKITGKQATFVKGDILDTAQLDAVFKQYKIDSVIHFAGLKAVGESTQIPLTYYQNNVTGTINLCQVMADNQVKSLVFSSSATVYGDPIALPLIETMPTGIPTNAYGHSKLMIEEILRDLSESDPEWKIVILRYFNPIGAHESGLIGEDPNGIPNNLMPFISQVAVGRREQLSVFGNDYDTHDGTGVRDYIHVVDLALGHLKALNRIKTDTGVFTYNLGTGIGYSVLDMVKAFEKVSDKAVKYQIVDRRPGDVAACYADATAALKELEWSAQFDLDRMCQDTWRWQSTNPNGYES</sequence>
<dbReference type="Pfam" id="PF16363">
    <property type="entry name" value="GDP_Man_Dehyd"/>
    <property type="match status" value="1"/>
</dbReference>
<evidence type="ECO:0000256" key="9">
    <source>
        <dbReference type="RuleBase" id="RU366046"/>
    </source>
</evidence>
<dbReference type="Gene3D" id="3.40.50.720">
    <property type="entry name" value="NAD(P)-binding Rossmann-like Domain"/>
    <property type="match status" value="1"/>
</dbReference>
<comment type="similarity">
    <text evidence="4 9">Belongs to the NAD(P)-dependent epimerase/dehydratase family.</text>
</comment>
<dbReference type="GO" id="GO:0006012">
    <property type="term" value="P:galactose metabolic process"/>
    <property type="evidence" value="ECO:0007669"/>
    <property type="project" value="UniProtKB-UniPathway"/>
</dbReference>
<evidence type="ECO:0000313" key="12">
    <source>
        <dbReference type="Proteomes" id="UP000037600"/>
    </source>
</evidence>
<dbReference type="InterPro" id="IPR036291">
    <property type="entry name" value="NAD(P)-bd_dom_sf"/>
</dbReference>
<dbReference type="SUPFAM" id="SSF51735">
    <property type="entry name" value="NAD(P)-binding Rossmann-fold domains"/>
    <property type="match status" value="1"/>
</dbReference>
<evidence type="ECO:0000313" key="11">
    <source>
        <dbReference type="EMBL" id="KMT64314.1"/>
    </source>
</evidence>
<evidence type="ECO:0000256" key="7">
    <source>
        <dbReference type="ARBA" id="ARBA00023027"/>
    </source>
</evidence>
<comment type="caution">
    <text evidence="11">The sequence shown here is derived from an EMBL/GenBank/DDBJ whole genome shotgun (WGS) entry which is preliminary data.</text>
</comment>
<dbReference type="GO" id="GO:0003978">
    <property type="term" value="F:UDP-glucose 4-epimerase activity"/>
    <property type="evidence" value="ECO:0007669"/>
    <property type="project" value="UniProtKB-UniRule"/>
</dbReference>
<dbReference type="UniPathway" id="UPA00214"/>
<dbReference type="InterPro" id="IPR005886">
    <property type="entry name" value="UDP_G4E"/>
</dbReference>
<feature type="domain" description="NAD(P)-binding" evidence="10">
    <location>
        <begin position="6"/>
        <end position="327"/>
    </location>
</feature>
<accession>A0A0J8GSP7</accession>
<dbReference type="PANTHER" id="PTHR43725:SF47">
    <property type="entry name" value="UDP-GLUCOSE 4-EPIMERASE"/>
    <property type="match status" value="1"/>
</dbReference>
<dbReference type="STRING" id="1513271.XM47_15070"/>
<comment type="catalytic activity">
    <reaction evidence="1 9">
        <text>UDP-alpha-D-glucose = UDP-alpha-D-galactose</text>
        <dbReference type="Rhea" id="RHEA:22168"/>
        <dbReference type="ChEBI" id="CHEBI:58885"/>
        <dbReference type="ChEBI" id="CHEBI:66914"/>
        <dbReference type="EC" id="5.1.3.2"/>
    </reaction>
</comment>
<evidence type="ECO:0000256" key="5">
    <source>
        <dbReference type="ARBA" id="ARBA00013189"/>
    </source>
</evidence>
<keyword evidence="8 9" id="KW-0413">Isomerase</keyword>
<dbReference type="EC" id="5.1.3.2" evidence="5 9"/>
<comment type="pathway">
    <text evidence="3 9">Carbohydrate metabolism; galactose metabolism.</text>
</comment>
<proteinExistence type="inferred from homology"/>
<comment type="cofactor">
    <cofactor evidence="2 9">
        <name>NAD(+)</name>
        <dbReference type="ChEBI" id="CHEBI:57540"/>
    </cofactor>
</comment>
<dbReference type="AlphaFoldDB" id="A0A0J8GSP7"/>
<dbReference type="OrthoDB" id="9803010at2"/>
<dbReference type="GO" id="GO:0005829">
    <property type="term" value="C:cytosol"/>
    <property type="evidence" value="ECO:0007669"/>
    <property type="project" value="TreeGrafter"/>
</dbReference>
<protein>
    <recommendedName>
        <fullName evidence="6 9">UDP-glucose 4-epimerase</fullName>
        <ecNumber evidence="5 9">5.1.3.2</ecNumber>
    </recommendedName>
</protein>
<comment type="subunit">
    <text evidence="9">Homodimer.</text>
</comment>
<keyword evidence="9" id="KW-0119">Carbohydrate metabolism</keyword>
<evidence type="ECO:0000259" key="10">
    <source>
        <dbReference type="Pfam" id="PF16363"/>
    </source>
</evidence>
<gene>
    <name evidence="11" type="ORF">XM47_15070</name>
</gene>
<evidence type="ECO:0000256" key="6">
    <source>
        <dbReference type="ARBA" id="ARBA00018569"/>
    </source>
</evidence>
<evidence type="ECO:0000256" key="4">
    <source>
        <dbReference type="ARBA" id="ARBA00007637"/>
    </source>
</evidence>
<keyword evidence="12" id="KW-1185">Reference proteome</keyword>
<keyword evidence="7 9" id="KW-0520">NAD</keyword>
<name>A0A0J8GSP7_9ALTE</name>